<dbReference type="Pfam" id="PF13672">
    <property type="entry name" value="PP2C_2"/>
    <property type="match status" value="1"/>
</dbReference>
<feature type="domain" description="PPM-type phosphatase" evidence="2">
    <location>
        <begin position="182"/>
        <end position="347"/>
    </location>
</feature>
<organism evidence="3 4">
    <name type="scientific">Kitasatospora aburaviensis</name>
    <dbReference type="NCBI Taxonomy" id="67265"/>
    <lineage>
        <taxon>Bacteria</taxon>
        <taxon>Bacillati</taxon>
        <taxon>Actinomycetota</taxon>
        <taxon>Actinomycetes</taxon>
        <taxon>Kitasatosporales</taxon>
        <taxon>Streptomycetaceae</taxon>
        <taxon>Kitasatospora</taxon>
    </lineage>
</organism>
<evidence type="ECO:0000313" key="3">
    <source>
        <dbReference type="EMBL" id="MFC5885163.1"/>
    </source>
</evidence>
<keyword evidence="4" id="KW-1185">Reference proteome</keyword>
<dbReference type="RefSeq" id="WP_313762071.1">
    <property type="nucleotide sequence ID" value="NZ_BAAAVH010000084.1"/>
</dbReference>
<accession>A0ABW1EU65</accession>
<reference evidence="4" key="1">
    <citation type="journal article" date="2019" name="Int. J. Syst. Evol. Microbiol.">
        <title>The Global Catalogue of Microorganisms (GCM) 10K type strain sequencing project: providing services to taxonomists for standard genome sequencing and annotation.</title>
        <authorList>
            <consortium name="The Broad Institute Genomics Platform"/>
            <consortium name="The Broad Institute Genome Sequencing Center for Infectious Disease"/>
            <person name="Wu L."/>
            <person name="Ma J."/>
        </authorList>
    </citation>
    <scope>NUCLEOTIDE SEQUENCE [LARGE SCALE GENOMIC DNA]</scope>
    <source>
        <strain evidence="4">CGMCC 4.1469</strain>
    </source>
</reference>
<evidence type="ECO:0000259" key="2">
    <source>
        <dbReference type="Pfam" id="PF13672"/>
    </source>
</evidence>
<gene>
    <name evidence="3" type="ORF">ACFP0N_09290</name>
</gene>
<dbReference type="Proteomes" id="UP001596067">
    <property type="component" value="Unassembled WGS sequence"/>
</dbReference>
<protein>
    <submittedName>
        <fullName evidence="3">Protein phosphatase 2C domain-containing protein</fullName>
    </submittedName>
</protein>
<comment type="caution">
    <text evidence="3">The sequence shown here is derived from an EMBL/GenBank/DDBJ whole genome shotgun (WGS) entry which is preliminary data.</text>
</comment>
<feature type="coiled-coil region" evidence="1">
    <location>
        <begin position="34"/>
        <end position="61"/>
    </location>
</feature>
<keyword evidence="1" id="KW-0175">Coiled coil</keyword>
<evidence type="ECO:0000313" key="4">
    <source>
        <dbReference type="Proteomes" id="UP001596067"/>
    </source>
</evidence>
<dbReference type="InterPro" id="IPR001932">
    <property type="entry name" value="PPM-type_phosphatase-like_dom"/>
</dbReference>
<sequence>MTVFLLVLLMLSVGANIWQAVRQSRSDEQHRLADESAQNHIARLQNDLRLLDAERSHLIAQLTVGRSGSAETEAARQSLSDRVGLLHSQLDAEASGRATAEDRIRALGAELAAESSGRARAEEEARALGAKLDELAAARAEPVEAPSPAVPRELPLGRDAVADSVVDGADLGPLVVRAASVRGESNRRGKEHRRDAVLLSRIDGFGSPVLLGSVASGAPGEPLSQTAATAACRALAQQLADYAPRLRGKLFGAGYDPEVSGMLGVALGGVARSVQLVADGATAVLGGRDAQRGRTAATSLFAVLSELDDRERDGVRQHIAFGIGDGAVLRLRDEGSGPRWTAVFEPERSLRTHRLPASPTALSWSRFPTVPGDVVVVAGRPMAELLLRPDTGDWFAQRWSGRQPYLTSFLSDVNVEVRANTGGDRSLVTVWDYGQARLAEEASPHA</sequence>
<evidence type="ECO:0000256" key="1">
    <source>
        <dbReference type="SAM" id="Coils"/>
    </source>
</evidence>
<dbReference type="EMBL" id="JBHSOD010000008">
    <property type="protein sequence ID" value="MFC5885163.1"/>
    <property type="molecule type" value="Genomic_DNA"/>
</dbReference>
<name>A0ABW1EU65_9ACTN</name>
<proteinExistence type="predicted"/>